<keyword evidence="2" id="KW-0812">Transmembrane</keyword>
<accession>A0ABQ3ZZM1</accession>
<feature type="region of interest" description="Disordered" evidence="1">
    <location>
        <begin position="98"/>
        <end position="153"/>
    </location>
</feature>
<evidence type="ECO:0000256" key="1">
    <source>
        <dbReference type="SAM" id="MobiDB-lite"/>
    </source>
</evidence>
<name>A0ABQ3ZZM1_9ACTN</name>
<comment type="caution">
    <text evidence="4">The sequence shown here is derived from an EMBL/GenBank/DDBJ whole genome shotgun (WGS) entry which is preliminary data.</text>
</comment>
<dbReference type="InterPro" id="IPR000772">
    <property type="entry name" value="Ricin_B_lectin"/>
</dbReference>
<organism evidence="4 5">
    <name type="scientific">Winogradskya humida</name>
    <dbReference type="NCBI Taxonomy" id="113566"/>
    <lineage>
        <taxon>Bacteria</taxon>
        <taxon>Bacillati</taxon>
        <taxon>Actinomycetota</taxon>
        <taxon>Actinomycetes</taxon>
        <taxon>Micromonosporales</taxon>
        <taxon>Micromonosporaceae</taxon>
        <taxon>Winogradskya</taxon>
    </lineage>
</organism>
<dbReference type="EMBL" id="BOMN01000101">
    <property type="protein sequence ID" value="GIE24042.1"/>
    <property type="molecule type" value="Genomic_DNA"/>
</dbReference>
<evidence type="ECO:0000313" key="4">
    <source>
        <dbReference type="EMBL" id="GIE24042.1"/>
    </source>
</evidence>
<feature type="domain" description="Ricin B lectin" evidence="3">
    <location>
        <begin position="159"/>
        <end position="277"/>
    </location>
</feature>
<dbReference type="InterPro" id="IPR035992">
    <property type="entry name" value="Ricin_B-like_lectins"/>
</dbReference>
<evidence type="ECO:0000256" key="2">
    <source>
        <dbReference type="SAM" id="Phobius"/>
    </source>
</evidence>
<feature type="transmembrane region" description="Helical" evidence="2">
    <location>
        <begin position="57"/>
        <end position="76"/>
    </location>
</feature>
<dbReference type="RefSeq" id="WP_203841076.1">
    <property type="nucleotide sequence ID" value="NZ_BAAATV010000003.1"/>
</dbReference>
<dbReference type="SUPFAM" id="SSF50370">
    <property type="entry name" value="Ricin B-like lectins"/>
    <property type="match status" value="1"/>
</dbReference>
<dbReference type="SMART" id="SM00458">
    <property type="entry name" value="RICIN"/>
    <property type="match status" value="1"/>
</dbReference>
<dbReference type="Gene3D" id="2.80.10.50">
    <property type="match status" value="1"/>
</dbReference>
<feature type="compositionally biased region" description="Low complexity" evidence="1">
    <location>
        <begin position="106"/>
        <end position="153"/>
    </location>
</feature>
<protein>
    <recommendedName>
        <fullName evidence="3">Ricin B lectin domain-containing protein</fullName>
    </recommendedName>
</protein>
<reference evidence="4 5" key="1">
    <citation type="submission" date="2021-01" db="EMBL/GenBank/DDBJ databases">
        <title>Whole genome shotgun sequence of Actinoplanes humidus NBRC 14915.</title>
        <authorList>
            <person name="Komaki H."/>
            <person name="Tamura T."/>
        </authorList>
    </citation>
    <scope>NUCLEOTIDE SEQUENCE [LARGE SCALE GENOMIC DNA]</scope>
    <source>
        <strain evidence="4 5">NBRC 14915</strain>
    </source>
</reference>
<proteinExistence type="predicted"/>
<evidence type="ECO:0000313" key="5">
    <source>
        <dbReference type="Proteomes" id="UP000603200"/>
    </source>
</evidence>
<keyword evidence="2" id="KW-1133">Transmembrane helix</keyword>
<evidence type="ECO:0000259" key="3">
    <source>
        <dbReference type="SMART" id="SM00458"/>
    </source>
</evidence>
<dbReference type="Proteomes" id="UP000603200">
    <property type="component" value="Unassembled WGS sequence"/>
</dbReference>
<keyword evidence="2" id="KW-0472">Membrane</keyword>
<dbReference type="PROSITE" id="PS50231">
    <property type="entry name" value="RICIN_B_LECTIN"/>
    <property type="match status" value="1"/>
</dbReference>
<gene>
    <name evidence="4" type="ORF">Ahu01nite_071440</name>
</gene>
<sequence>MDDTEDPLLVRPYVSAPPPVASSPTWPASPPAPDLAEATVVIPRVPPAVLPRRRRRWALLIALVVALAAAGLVTAFQPHPHRTPQAFVDVSLPPWSTAATPAGVPSSVAATRTSRVRTRSPGATRPSASRASSSSPTPSSSAAPSPEPSPSVVSAVARTGTITEAGGYCLDLNGGVAIDTNHVQVFDCNGTAAQVWTLDTDGTLRVSGKCAQSSDDTRVRITTCRGQDTTLWRVEGATVINVATGDCLTDPAGGSRVGAGVRTSACNGSGNQRWILP</sequence>
<feature type="region of interest" description="Disordered" evidence="1">
    <location>
        <begin position="1"/>
        <end position="32"/>
    </location>
</feature>
<dbReference type="Pfam" id="PF00652">
    <property type="entry name" value="Ricin_B_lectin"/>
    <property type="match status" value="1"/>
</dbReference>
<keyword evidence="5" id="KW-1185">Reference proteome</keyword>
<feature type="compositionally biased region" description="Pro residues" evidence="1">
    <location>
        <begin position="15"/>
        <end position="32"/>
    </location>
</feature>